<comment type="caution">
    <text evidence="1">The sequence shown here is derived from an EMBL/GenBank/DDBJ whole genome shotgun (WGS) entry which is preliminary data.</text>
</comment>
<gene>
    <name evidence="1" type="ORF">J2S05_003343</name>
</gene>
<name>A0ABT9YKY7_9BACI</name>
<keyword evidence="2" id="KW-1185">Reference proteome</keyword>
<accession>A0ABT9YKY7</accession>
<protein>
    <submittedName>
        <fullName evidence="1">Uncharacterized protein</fullName>
    </submittedName>
</protein>
<sequence length="100" mass="11498">MNKLHVWIPLFCMVCLIGSINSEPLYSSYSSSPNQTNTAQLDELQHSYTYADEFEQGIESYTLSEGDSYKNERKLRVYRVSVTLSEFAVRKKPTHAPEDL</sequence>
<dbReference type="RefSeq" id="WP_306984650.1">
    <property type="nucleotide sequence ID" value="NZ_JAUSUA010000005.1"/>
</dbReference>
<proteinExistence type="predicted"/>
<reference evidence="1 2" key="1">
    <citation type="submission" date="2023-07" db="EMBL/GenBank/DDBJ databases">
        <title>Genomic Encyclopedia of Type Strains, Phase IV (KMG-IV): sequencing the most valuable type-strain genomes for metagenomic binning, comparative biology and taxonomic classification.</title>
        <authorList>
            <person name="Goeker M."/>
        </authorList>
    </citation>
    <scope>NUCLEOTIDE SEQUENCE [LARGE SCALE GENOMIC DNA]</scope>
    <source>
        <strain evidence="1 2">DSM 19154</strain>
    </source>
</reference>
<organism evidence="1 2">
    <name type="scientific">Alkalicoccobacillus murimartini</name>
    <dbReference type="NCBI Taxonomy" id="171685"/>
    <lineage>
        <taxon>Bacteria</taxon>
        <taxon>Bacillati</taxon>
        <taxon>Bacillota</taxon>
        <taxon>Bacilli</taxon>
        <taxon>Bacillales</taxon>
        <taxon>Bacillaceae</taxon>
        <taxon>Alkalicoccobacillus</taxon>
    </lineage>
</organism>
<dbReference type="Proteomes" id="UP001225034">
    <property type="component" value="Unassembled WGS sequence"/>
</dbReference>
<evidence type="ECO:0000313" key="2">
    <source>
        <dbReference type="Proteomes" id="UP001225034"/>
    </source>
</evidence>
<evidence type="ECO:0000313" key="1">
    <source>
        <dbReference type="EMBL" id="MDQ0208532.1"/>
    </source>
</evidence>
<dbReference type="EMBL" id="JAUSUA010000005">
    <property type="protein sequence ID" value="MDQ0208532.1"/>
    <property type="molecule type" value="Genomic_DNA"/>
</dbReference>